<dbReference type="Proteomes" id="UP000520291">
    <property type="component" value="Unassembled WGS sequence"/>
</dbReference>
<feature type="signal peptide" evidence="1">
    <location>
        <begin position="1"/>
        <end position="25"/>
    </location>
</feature>
<protein>
    <submittedName>
        <fullName evidence="3">Lipocalin family protein</fullName>
    </submittedName>
    <submittedName>
        <fullName evidence="5">Lipocalin-like domain protein</fullName>
    </submittedName>
</protein>
<reference evidence="3 12" key="3">
    <citation type="journal article" date="2019" name="Nat. Med.">
        <title>A library of human gut bacterial isolates paired with longitudinal multiomics data enables mechanistic microbiome research.</title>
        <authorList>
            <person name="Poyet M."/>
            <person name="Groussin M."/>
            <person name="Gibbons S.M."/>
            <person name="Avila-Pacheco J."/>
            <person name="Jiang X."/>
            <person name="Kearney S.M."/>
            <person name="Perrotta A.R."/>
            <person name="Berdy B."/>
            <person name="Zhao S."/>
            <person name="Lieberman T.D."/>
            <person name="Swanson P.K."/>
            <person name="Smith M."/>
            <person name="Roesemann S."/>
            <person name="Alexander J.E."/>
            <person name="Rich S.A."/>
            <person name="Livny J."/>
            <person name="Vlamakis H."/>
            <person name="Clish C."/>
            <person name="Bullock K."/>
            <person name="Deik A."/>
            <person name="Scott J."/>
            <person name="Pierce K.A."/>
            <person name="Xavier R.J."/>
            <person name="Alm E.J."/>
        </authorList>
    </citation>
    <scope>NUCLEOTIDE SEQUENCE [LARGE SCALE GENOMIC DNA]</scope>
    <source>
        <strain evidence="3 12">BIOML-A1</strain>
    </source>
</reference>
<dbReference type="Proteomes" id="UP000254424">
    <property type="component" value="Unassembled WGS sequence"/>
</dbReference>
<dbReference type="Proteomes" id="UP000335496">
    <property type="component" value="Unassembled WGS sequence"/>
</dbReference>
<evidence type="ECO:0000313" key="6">
    <source>
        <dbReference type="EMBL" id="RHF07207.1"/>
    </source>
</evidence>
<reference evidence="5" key="6">
    <citation type="journal article" date="2021" name="PLoS Genet.">
        <title>Mobile Type VI secretion system loci of the gut Bacteroidales display extensive intra-ecosystem transfer, multi-species spread and geographical clustering.</title>
        <authorList>
            <person name="Garcia-Bayona L."/>
            <person name="Coyne M.J."/>
            <person name="Comstock L.E."/>
        </authorList>
    </citation>
    <scope>NUCLEOTIDE SEQUENCE</scope>
    <source>
        <strain evidence="5">CL11T00C20</strain>
    </source>
</reference>
<dbReference type="Proteomes" id="UP000291917">
    <property type="component" value="Unassembled WGS sequence"/>
</dbReference>
<dbReference type="EMBL" id="UFSX01000001">
    <property type="protein sequence ID" value="SUV29458.1"/>
    <property type="molecule type" value="Genomic_DNA"/>
</dbReference>
<evidence type="ECO:0000313" key="9">
    <source>
        <dbReference type="Proteomes" id="UP000254424"/>
    </source>
</evidence>
<evidence type="ECO:0000313" key="10">
    <source>
        <dbReference type="Proteomes" id="UP000283538"/>
    </source>
</evidence>
<dbReference type="AlphaFoldDB" id="A0A380YNH0"/>
<evidence type="ECO:0000313" key="7">
    <source>
        <dbReference type="EMBL" id="RYT76166.1"/>
    </source>
</evidence>
<name>A0A380YNH0_9BACE</name>
<dbReference type="EMBL" id="VVZX01000006">
    <property type="protein sequence ID" value="KAA5275220.1"/>
    <property type="molecule type" value="Genomic_DNA"/>
</dbReference>
<dbReference type="Proteomes" id="UP000679226">
    <property type="component" value="Chromosome"/>
</dbReference>
<evidence type="ECO:0000313" key="11">
    <source>
        <dbReference type="Proteomes" id="UP000291917"/>
    </source>
</evidence>
<evidence type="ECO:0000256" key="1">
    <source>
        <dbReference type="SAM" id="SignalP"/>
    </source>
</evidence>
<reference evidence="4 13" key="5">
    <citation type="submission" date="2020-04" db="EMBL/GenBank/DDBJ databases">
        <authorList>
            <person name="Hitch T.C.A."/>
            <person name="Wylensek D."/>
            <person name="Clavel T."/>
        </authorList>
    </citation>
    <scope>NUCLEOTIDE SEQUENCE [LARGE SCALE GENOMIC DNA]</scope>
    <source>
        <strain evidence="4 13">WCA3-601-WT-5E</strain>
    </source>
</reference>
<dbReference type="Pfam" id="PF13648">
    <property type="entry name" value="Lipocalin_4"/>
    <property type="match status" value="1"/>
</dbReference>
<dbReference type="GeneID" id="93071350"/>
<evidence type="ECO:0000313" key="3">
    <source>
        <dbReference type="EMBL" id="KAA5275220.1"/>
    </source>
</evidence>
<organism evidence="8 9">
    <name type="scientific">Bacteroides eggerthii</name>
    <dbReference type="NCBI Taxonomy" id="28111"/>
    <lineage>
        <taxon>Bacteria</taxon>
        <taxon>Pseudomonadati</taxon>
        <taxon>Bacteroidota</taxon>
        <taxon>Bacteroidia</taxon>
        <taxon>Bacteroidales</taxon>
        <taxon>Bacteroidaceae</taxon>
        <taxon>Bacteroides</taxon>
    </lineage>
</organism>
<feature type="chain" id="PRO_5044586746" evidence="1">
    <location>
        <begin position="26"/>
        <end position="146"/>
    </location>
</feature>
<evidence type="ECO:0000313" key="12">
    <source>
        <dbReference type="Proteomes" id="UP000335496"/>
    </source>
</evidence>
<sequence length="146" mass="16634">MKKFELKFWLSCVMMALCIGFTACSDDDEEGIAGDAKTLIVGTWESTWSKGYEIYEGEKEEWDEAYTEDVYTFKNDGSGTYKDVSGSTPYTEDFTWSISGNKLKITFNGYSDEATIKTLNGTTLVIIAQEKDENEEFYDEISFKKK</sequence>
<proteinExistence type="predicted"/>
<keyword evidence="12" id="KW-1185">Reference proteome</keyword>
<reference evidence="8 9" key="1">
    <citation type="submission" date="2018-06" db="EMBL/GenBank/DDBJ databases">
        <authorList>
            <consortium name="Pathogen Informatics"/>
            <person name="Doyle S."/>
        </authorList>
    </citation>
    <scope>NUCLEOTIDE SEQUENCE [LARGE SCALE GENOMIC DNA]</scope>
    <source>
        <strain evidence="8 9">NCTC11155</strain>
    </source>
</reference>
<dbReference type="InterPro" id="IPR024311">
    <property type="entry name" value="Lipocalin-like"/>
</dbReference>
<dbReference type="EMBL" id="QSLA01000013">
    <property type="protein sequence ID" value="RHF07207.1"/>
    <property type="molecule type" value="Genomic_DNA"/>
</dbReference>
<dbReference type="EMBL" id="CP072227">
    <property type="protein sequence ID" value="QUT46584.1"/>
    <property type="molecule type" value="Genomic_DNA"/>
</dbReference>
<feature type="domain" description="Lipocalin-like" evidence="2">
    <location>
        <begin position="40"/>
        <end position="126"/>
    </location>
</feature>
<evidence type="ECO:0000313" key="4">
    <source>
        <dbReference type="EMBL" id="NME86928.1"/>
    </source>
</evidence>
<dbReference type="EMBL" id="RCXL01000006">
    <property type="protein sequence ID" value="RYT76166.1"/>
    <property type="molecule type" value="Genomic_DNA"/>
</dbReference>
<gene>
    <name evidence="6" type="ORF">DW701_12000</name>
    <name evidence="7" type="ORF">EAJ03_05910</name>
    <name evidence="3" type="ORF">F2Z23_05910</name>
    <name evidence="4" type="ORF">HF841_13010</name>
    <name evidence="5" type="ORF">INE88_03418</name>
    <name evidence="8" type="ORF">NCTC11155_01442</name>
</gene>
<reference evidence="7 11" key="4">
    <citation type="journal article" date="2019" name="Science, e1252229">
        <title>Invertible promoters mediate bacterial phase variation, antibiotic resistance, and host adaptation in the gut.</title>
        <authorList>
            <person name="Jiang X."/>
            <person name="Hall A.B."/>
            <person name="Arthur T.D."/>
            <person name="Plichta D.R."/>
            <person name="Covington C.T."/>
            <person name="Poyet M."/>
            <person name="Crothers J."/>
            <person name="Moses P.L."/>
            <person name="Tolonen A.C."/>
            <person name="Vlamakis H."/>
            <person name="Alm E.J."/>
            <person name="Xavier R.J."/>
        </authorList>
    </citation>
    <scope>NUCLEOTIDE SEQUENCE [LARGE SCALE GENOMIC DNA]</scope>
    <source>
        <strain evidence="7">Bj_0095</strain>
        <strain evidence="11">bj_0095</strain>
    </source>
</reference>
<evidence type="ECO:0000313" key="5">
    <source>
        <dbReference type="EMBL" id="QUT46584.1"/>
    </source>
</evidence>
<dbReference type="OrthoDB" id="1049435at2"/>
<accession>A0A380YNH0</accession>
<evidence type="ECO:0000259" key="2">
    <source>
        <dbReference type="Pfam" id="PF13648"/>
    </source>
</evidence>
<dbReference type="KEGG" id="beg:INE88_03418"/>
<dbReference type="Proteomes" id="UP000283538">
    <property type="component" value="Unassembled WGS sequence"/>
</dbReference>
<evidence type="ECO:0000313" key="13">
    <source>
        <dbReference type="Proteomes" id="UP000520291"/>
    </source>
</evidence>
<keyword evidence="1" id="KW-0732">Signal</keyword>
<dbReference type="EMBL" id="JABAGL010000017">
    <property type="protein sequence ID" value="NME86928.1"/>
    <property type="molecule type" value="Genomic_DNA"/>
</dbReference>
<dbReference type="PROSITE" id="PS51257">
    <property type="entry name" value="PROKAR_LIPOPROTEIN"/>
    <property type="match status" value="1"/>
</dbReference>
<evidence type="ECO:0000313" key="8">
    <source>
        <dbReference type="EMBL" id="SUV29458.1"/>
    </source>
</evidence>
<dbReference type="RefSeq" id="WP_004290711.1">
    <property type="nucleotide sequence ID" value="NZ_CABKNQ010000018.1"/>
</dbReference>
<reference evidence="6 10" key="2">
    <citation type="submission" date="2018-08" db="EMBL/GenBank/DDBJ databases">
        <title>A genome reference for cultivated species of the human gut microbiota.</title>
        <authorList>
            <person name="Zou Y."/>
            <person name="Xue W."/>
            <person name="Luo G."/>
        </authorList>
    </citation>
    <scope>NUCLEOTIDE SEQUENCE [LARGE SCALE GENOMIC DNA]</scope>
    <source>
        <strain evidence="6 10">AM26-26AC</strain>
    </source>
</reference>